<dbReference type="GO" id="GO:0003712">
    <property type="term" value="F:transcription coregulator activity"/>
    <property type="evidence" value="ECO:0007669"/>
    <property type="project" value="TreeGrafter"/>
</dbReference>
<dbReference type="PROSITE" id="PS51044">
    <property type="entry name" value="ZF_SP_RING"/>
    <property type="match status" value="1"/>
</dbReference>
<keyword evidence="5 8" id="KW-0863">Zinc-finger</keyword>
<keyword evidence="3" id="KW-0808">Transferase</keyword>
<gene>
    <name evidence="10" type="primary">PIAS1_0</name>
</gene>
<dbReference type="AlphaFoldDB" id="A0A2H8TWV5"/>
<dbReference type="PANTHER" id="PTHR10782">
    <property type="entry name" value="ZINC FINGER MIZ DOMAIN-CONTAINING PROTEIN"/>
    <property type="match status" value="1"/>
</dbReference>
<reference evidence="10" key="1">
    <citation type="submission" date="2017-10" db="EMBL/GenBank/DDBJ databases">
        <title>Transcriptome Assembly of Sugarcane Aphid Adults.</title>
        <authorList>
            <person name="Scully E.D."/>
            <person name="Palmer N.A."/>
            <person name="Geib S.M."/>
            <person name="Sarath G."/>
            <person name="Sattler S.E."/>
        </authorList>
    </citation>
    <scope>NUCLEOTIDE SEQUENCE</scope>
    <source>
        <tissue evidence="10">Whole body</tissue>
    </source>
</reference>
<keyword evidence="7" id="KW-0862">Zinc</keyword>
<evidence type="ECO:0000256" key="8">
    <source>
        <dbReference type="PROSITE-ProRule" id="PRU00452"/>
    </source>
</evidence>
<dbReference type="Pfam" id="PF02891">
    <property type="entry name" value="zf-MIZ"/>
    <property type="match status" value="1"/>
</dbReference>
<dbReference type="GO" id="GO:0000785">
    <property type="term" value="C:chromatin"/>
    <property type="evidence" value="ECO:0007669"/>
    <property type="project" value="TreeGrafter"/>
</dbReference>
<dbReference type="GO" id="GO:0016925">
    <property type="term" value="P:protein sumoylation"/>
    <property type="evidence" value="ECO:0007669"/>
    <property type="project" value="UniProtKB-UniPathway"/>
</dbReference>
<dbReference type="GO" id="GO:0016874">
    <property type="term" value="F:ligase activity"/>
    <property type="evidence" value="ECO:0007669"/>
    <property type="project" value="UniProtKB-KW"/>
</dbReference>
<keyword evidence="10" id="KW-0436">Ligase</keyword>
<evidence type="ECO:0000256" key="7">
    <source>
        <dbReference type="ARBA" id="ARBA00022833"/>
    </source>
</evidence>
<keyword evidence="6" id="KW-0833">Ubl conjugation pathway</keyword>
<keyword evidence="4" id="KW-0479">Metal-binding</keyword>
<dbReference type="GO" id="GO:0061665">
    <property type="term" value="F:SUMO ligase activity"/>
    <property type="evidence" value="ECO:0007669"/>
    <property type="project" value="TreeGrafter"/>
</dbReference>
<comment type="pathway">
    <text evidence="1">Protein modification; protein sumoylation.</text>
</comment>
<evidence type="ECO:0000259" key="9">
    <source>
        <dbReference type="PROSITE" id="PS51044"/>
    </source>
</evidence>
<dbReference type="Gene3D" id="3.30.40.10">
    <property type="entry name" value="Zinc/RING finger domain, C3HC4 (zinc finger)"/>
    <property type="match status" value="1"/>
</dbReference>
<evidence type="ECO:0000256" key="3">
    <source>
        <dbReference type="ARBA" id="ARBA00022679"/>
    </source>
</evidence>
<dbReference type="GO" id="GO:0006357">
    <property type="term" value="P:regulation of transcription by RNA polymerase II"/>
    <property type="evidence" value="ECO:0007669"/>
    <property type="project" value="TreeGrafter"/>
</dbReference>
<dbReference type="EMBL" id="GFXV01006932">
    <property type="protein sequence ID" value="MBW18737.1"/>
    <property type="molecule type" value="Transcribed_RNA"/>
</dbReference>
<dbReference type="OrthoDB" id="6586443at2759"/>
<dbReference type="PANTHER" id="PTHR10782:SF94">
    <property type="entry name" value="SUPPRESSOR OF VARIEGATION 2-10, ISOFORM I"/>
    <property type="match status" value="1"/>
</dbReference>
<dbReference type="UniPathway" id="UPA00886"/>
<protein>
    <submittedName>
        <fullName evidence="10">E3 SUMO-protein ligase PIAS1</fullName>
    </submittedName>
</protein>
<organism evidence="10">
    <name type="scientific">Melanaphis sacchari</name>
    <dbReference type="NCBI Taxonomy" id="742174"/>
    <lineage>
        <taxon>Eukaryota</taxon>
        <taxon>Metazoa</taxon>
        <taxon>Ecdysozoa</taxon>
        <taxon>Arthropoda</taxon>
        <taxon>Hexapoda</taxon>
        <taxon>Insecta</taxon>
        <taxon>Pterygota</taxon>
        <taxon>Neoptera</taxon>
        <taxon>Paraneoptera</taxon>
        <taxon>Hemiptera</taxon>
        <taxon>Sternorrhyncha</taxon>
        <taxon>Aphidomorpha</taxon>
        <taxon>Aphidoidea</taxon>
        <taxon>Aphididae</taxon>
        <taxon>Aphidini</taxon>
        <taxon>Melanaphis</taxon>
    </lineage>
</organism>
<name>A0A2H8TWV5_9HEMI</name>
<sequence length="420" mass="48368">MSSINDDEILFHQMVHSFSLDHLRKILDSIPNQSSNGNESSLRDRLIYLLTSSNLSLKSLAIQKMVDVHWLRTVEMRPLESLHVDLSNISDIAEHLLVPQNEALHFEHDLPFFKTICTLLSPLYCKSEVQIITLHKFFYIEKSTRDLIVRSWDNDTKAYKCGVILRLEQIGEKPFTDRLPFDFKVSVNGHKCLLPKSIPKSSEVSTSSTNNTIPCQSNIHIDLTEYLDLNTSSQNSLDVKWSNEISDFIVGVYVVQKLIWKNLLVNLKKRPFCVAEKTIERIKEFAESEIDLLISIQDPITKLRMKLPARGIGCTHLQCFDAIHFLQMNEQKPMWLCPLCKKRIKFKNMEIDEYFLKIIENPNLSEECENIVLSKDGTWTEKKINAVSNNLRTNNCESTNIGVIILSDSEDDDIIKNQNV</sequence>
<dbReference type="Gene3D" id="2.60.120.780">
    <property type="entry name" value="PINIT domain"/>
    <property type="match status" value="1"/>
</dbReference>
<accession>A0A2H8TWV5</accession>
<dbReference type="InterPro" id="IPR013083">
    <property type="entry name" value="Znf_RING/FYVE/PHD"/>
</dbReference>
<evidence type="ECO:0000256" key="2">
    <source>
        <dbReference type="ARBA" id="ARBA00005383"/>
    </source>
</evidence>
<dbReference type="InterPro" id="IPR038654">
    <property type="entry name" value="PINIT_sf"/>
</dbReference>
<evidence type="ECO:0000256" key="4">
    <source>
        <dbReference type="ARBA" id="ARBA00022723"/>
    </source>
</evidence>
<dbReference type="InterPro" id="IPR023321">
    <property type="entry name" value="PINIT"/>
</dbReference>
<dbReference type="Pfam" id="PF14324">
    <property type="entry name" value="PINIT"/>
    <property type="match status" value="1"/>
</dbReference>
<evidence type="ECO:0000313" key="10">
    <source>
        <dbReference type="EMBL" id="MBW18737.1"/>
    </source>
</evidence>
<evidence type="ECO:0000256" key="5">
    <source>
        <dbReference type="ARBA" id="ARBA00022771"/>
    </source>
</evidence>
<dbReference type="InterPro" id="IPR004181">
    <property type="entry name" value="Znf_MIZ"/>
</dbReference>
<evidence type="ECO:0000256" key="6">
    <source>
        <dbReference type="ARBA" id="ARBA00022786"/>
    </source>
</evidence>
<proteinExistence type="inferred from homology"/>
<comment type="similarity">
    <text evidence="2">Belongs to the PIAS family.</text>
</comment>
<feature type="domain" description="SP-RING-type" evidence="9">
    <location>
        <begin position="281"/>
        <end position="364"/>
    </location>
</feature>
<evidence type="ECO:0000256" key="1">
    <source>
        <dbReference type="ARBA" id="ARBA00004718"/>
    </source>
</evidence>
<dbReference type="GO" id="GO:0008270">
    <property type="term" value="F:zinc ion binding"/>
    <property type="evidence" value="ECO:0007669"/>
    <property type="project" value="UniProtKB-KW"/>
</dbReference>